<organism evidence="2 3">
    <name type="scientific">Streptomyces sannanensis</name>
    <dbReference type="NCBI Taxonomy" id="285536"/>
    <lineage>
        <taxon>Bacteria</taxon>
        <taxon>Bacillati</taxon>
        <taxon>Actinomycetota</taxon>
        <taxon>Actinomycetes</taxon>
        <taxon>Kitasatosporales</taxon>
        <taxon>Streptomycetaceae</taxon>
        <taxon>Streptomyces</taxon>
    </lineage>
</organism>
<dbReference type="InterPro" id="IPR008490">
    <property type="entry name" value="Transposase_InsH_N"/>
</dbReference>
<protein>
    <recommendedName>
        <fullName evidence="1">Transposase InsH N-terminal domain-containing protein</fullName>
    </recommendedName>
</protein>
<evidence type="ECO:0000313" key="2">
    <source>
        <dbReference type="EMBL" id="GAA3370048.1"/>
    </source>
</evidence>
<sequence>MQGEWAGETVGPDAWETCRELIPAGSVFAFLAEHREVLFPGSMFADMYPSTNGRPSMPPQVLAATVVLQSLHGLSDFETVQELRCDLVEGGVRAGVV</sequence>
<evidence type="ECO:0000259" key="1">
    <source>
        <dbReference type="Pfam" id="PF05598"/>
    </source>
</evidence>
<dbReference type="EMBL" id="BAAAYL010000001">
    <property type="protein sequence ID" value="GAA3370048.1"/>
    <property type="molecule type" value="Genomic_DNA"/>
</dbReference>
<proteinExistence type="predicted"/>
<reference evidence="3" key="1">
    <citation type="journal article" date="2019" name="Int. J. Syst. Evol. Microbiol.">
        <title>The Global Catalogue of Microorganisms (GCM) 10K type strain sequencing project: providing services to taxonomists for standard genome sequencing and annotation.</title>
        <authorList>
            <consortium name="The Broad Institute Genomics Platform"/>
            <consortium name="The Broad Institute Genome Sequencing Center for Infectious Disease"/>
            <person name="Wu L."/>
            <person name="Ma J."/>
        </authorList>
    </citation>
    <scope>NUCLEOTIDE SEQUENCE [LARGE SCALE GENOMIC DNA]</scope>
    <source>
        <strain evidence="3">JCM 9651</strain>
    </source>
</reference>
<name>A0ABP6S7F7_9ACTN</name>
<evidence type="ECO:0000313" key="3">
    <source>
        <dbReference type="Proteomes" id="UP001499990"/>
    </source>
</evidence>
<gene>
    <name evidence="2" type="ORF">GCM10020367_15130</name>
</gene>
<comment type="caution">
    <text evidence="2">The sequence shown here is derived from an EMBL/GenBank/DDBJ whole genome shotgun (WGS) entry which is preliminary data.</text>
</comment>
<dbReference type="Proteomes" id="UP001499990">
    <property type="component" value="Unassembled WGS sequence"/>
</dbReference>
<dbReference type="Pfam" id="PF05598">
    <property type="entry name" value="DUF772"/>
    <property type="match status" value="1"/>
</dbReference>
<accession>A0ABP6S7F7</accession>
<feature type="domain" description="Transposase InsH N-terminal" evidence="1">
    <location>
        <begin position="19"/>
        <end position="87"/>
    </location>
</feature>
<keyword evidence="3" id="KW-1185">Reference proteome</keyword>